<dbReference type="EMBL" id="FSHM01000006">
    <property type="protein sequence ID" value="SIB53043.1"/>
    <property type="molecule type" value="Genomic_DNA"/>
</dbReference>
<dbReference type="RefSeq" id="WP_052544195.1">
    <property type="nucleotide sequence ID" value="NZ_CAACXP010000004.1"/>
</dbReference>
<dbReference type="Proteomes" id="UP000185210">
    <property type="component" value="Unassembled WGS sequence"/>
</dbReference>
<reference evidence="1 2" key="1">
    <citation type="submission" date="2016-11" db="EMBL/GenBank/DDBJ databases">
        <authorList>
            <consortium name="Pathogen Informatics"/>
        </authorList>
    </citation>
    <scope>NUCLEOTIDE SEQUENCE [LARGE SCALE GENOMIC DNA]</scope>
    <source>
        <strain evidence="1 2">104</strain>
    </source>
</reference>
<dbReference type="InterPro" id="IPR016136">
    <property type="entry name" value="DNA_helicase_N/primase_C"/>
</dbReference>
<organism evidence="1 2">
    <name type="scientific">Mycobacteroides abscessus subsp. abscessus</name>
    <dbReference type="NCBI Taxonomy" id="1185650"/>
    <lineage>
        <taxon>Bacteria</taxon>
        <taxon>Bacillati</taxon>
        <taxon>Actinomycetota</taxon>
        <taxon>Actinomycetes</taxon>
        <taxon>Mycobacteriales</taxon>
        <taxon>Mycobacteriaceae</taxon>
        <taxon>Mycobacteroides</taxon>
        <taxon>Mycobacteroides abscessus</taxon>
    </lineage>
</organism>
<dbReference type="Gene3D" id="1.10.860.10">
    <property type="entry name" value="DNAb Helicase, Chain A"/>
    <property type="match status" value="1"/>
</dbReference>
<comment type="caution">
    <text evidence="1">The sequence shown here is derived from an EMBL/GenBank/DDBJ whole genome shotgun (WGS) entry which is preliminary data.</text>
</comment>
<name>A0AB38D2X1_9MYCO</name>
<evidence type="ECO:0000313" key="1">
    <source>
        <dbReference type="EMBL" id="SIB53043.1"/>
    </source>
</evidence>
<protein>
    <submittedName>
        <fullName evidence="1">Uncharacterized protein</fullName>
    </submittedName>
</protein>
<accession>A0AB38D2X1</accession>
<evidence type="ECO:0000313" key="2">
    <source>
        <dbReference type="Proteomes" id="UP000185210"/>
    </source>
</evidence>
<sequence>MTVPQFFSDAPVDNTARDDLDHETIRRVVWRLLLDLAVSPADAVVRAADTVTVDELTLLAPASGALYGLMVQVAETGQNPDAVTLLSAALAAGRFNGPGGDQLHHVLITLAGATGEALRLPTSLRGVLALVVRSRAAALGHALATNAAVAGEADLTAFATRDAAELLAQIGRLEAYDRSRGVYVEPAAELVARKAAA</sequence>
<dbReference type="AlphaFoldDB" id="A0AB38D2X1"/>
<proteinExistence type="predicted"/>
<gene>
    <name evidence="1" type="ORF">SAMEA2070301_03967</name>
</gene>